<evidence type="ECO:0000256" key="3">
    <source>
        <dbReference type="ARBA" id="ARBA00022824"/>
    </source>
</evidence>
<dbReference type="GO" id="GO:0030008">
    <property type="term" value="C:TRAPP complex"/>
    <property type="evidence" value="ECO:0007669"/>
    <property type="project" value="UniProtKB-UniRule"/>
</dbReference>
<dbReference type="SUPFAM" id="SSF64356">
    <property type="entry name" value="SNARE-like"/>
    <property type="match status" value="1"/>
</dbReference>
<evidence type="ECO:0000256" key="4">
    <source>
        <dbReference type="ARBA" id="ARBA00022892"/>
    </source>
</evidence>
<keyword evidence="5 7" id="KW-0333">Golgi apparatus</keyword>
<dbReference type="Pfam" id="PF04099">
    <property type="entry name" value="Sybindin"/>
    <property type="match status" value="1"/>
</dbReference>
<name>A0A7S4A735_9STRA</name>
<dbReference type="PANTHER" id="PTHR23249">
    <property type="entry name" value="TRAFFICKING PROTEIN PARTICLE COMPLEX SUBUNIT"/>
    <property type="match status" value="1"/>
</dbReference>
<organism evidence="8">
    <name type="scientific">Pelagomonas calceolata</name>
    <dbReference type="NCBI Taxonomy" id="35677"/>
    <lineage>
        <taxon>Eukaryota</taxon>
        <taxon>Sar</taxon>
        <taxon>Stramenopiles</taxon>
        <taxon>Ochrophyta</taxon>
        <taxon>Pelagophyceae</taxon>
        <taxon>Pelagomonadales</taxon>
        <taxon>Pelagomonadaceae</taxon>
        <taxon>Pelagomonas</taxon>
    </lineage>
</organism>
<dbReference type="InterPro" id="IPR011012">
    <property type="entry name" value="Longin-like_dom_sf"/>
</dbReference>
<dbReference type="Proteomes" id="UP000789595">
    <property type="component" value="Unassembled WGS sequence"/>
</dbReference>
<protein>
    <recommendedName>
        <fullName evidence="7">Trafficking protein particle complex subunit</fullName>
    </recommendedName>
</protein>
<keyword evidence="10" id="KW-1185">Reference proteome</keyword>
<gene>
    <name evidence="8" type="ORF">PCAL00307_LOCUS21275</name>
    <name evidence="9" type="ORF">PECAL_1P02630</name>
</gene>
<dbReference type="EMBL" id="HBIW01024667">
    <property type="protein sequence ID" value="CAE0705825.1"/>
    <property type="molecule type" value="Transcribed_RNA"/>
</dbReference>
<dbReference type="GO" id="GO:0005794">
    <property type="term" value="C:Golgi apparatus"/>
    <property type="evidence" value="ECO:0007669"/>
    <property type="project" value="UniProtKB-SubCell"/>
</dbReference>
<dbReference type="Gene3D" id="3.30.450.70">
    <property type="match status" value="1"/>
</dbReference>
<dbReference type="GO" id="GO:0005783">
    <property type="term" value="C:endoplasmic reticulum"/>
    <property type="evidence" value="ECO:0007669"/>
    <property type="project" value="UniProtKB-SubCell"/>
</dbReference>
<evidence type="ECO:0000313" key="9">
    <source>
        <dbReference type="EMBL" id="CAH0363921.1"/>
    </source>
</evidence>
<dbReference type="InterPro" id="IPR007233">
    <property type="entry name" value="TRAPPC"/>
</dbReference>
<keyword evidence="3 7" id="KW-0256">Endoplasmic reticulum</keyword>
<evidence type="ECO:0000256" key="6">
    <source>
        <dbReference type="ARBA" id="ARBA00038179"/>
    </source>
</evidence>
<dbReference type="CDD" id="cd14856">
    <property type="entry name" value="TRAPPC4_synbindin"/>
    <property type="match status" value="1"/>
</dbReference>
<dbReference type="GO" id="GO:0006888">
    <property type="term" value="P:endoplasmic reticulum to Golgi vesicle-mediated transport"/>
    <property type="evidence" value="ECO:0007669"/>
    <property type="project" value="UniProtKB-UniRule"/>
</dbReference>
<reference evidence="9" key="2">
    <citation type="submission" date="2021-11" db="EMBL/GenBank/DDBJ databases">
        <authorList>
            <consortium name="Genoscope - CEA"/>
            <person name="William W."/>
        </authorList>
    </citation>
    <scope>NUCLEOTIDE SEQUENCE</scope>
</reference>
<reference evidence="8" key="1">
    <citation type="submission" date="2021-01" db="EMBL/GenBank/DDBJ databases">
        <authorList>
            <person name="Corre E."/>
            <person name="Pelletier E."/>
            <person name="Niang G."/>
            <person name="Scheremetjew M."/>
            <person name="Finn R."/>
            <person name="Kale V."/>
            <person name="Holt S."/>
            <person name="Cochrane G."/>
            <person name="Meng A."/>
            <person name="Brown T."/>
            <person name="Cohen L."/>
        </authorList>
    </citation>
    <scope>NUCLEOTIDE SEQUENCE</scope>
    <source>
        <strain evidence="8">CCMP1756</strain>
    </source>
</reference>
<sequence>MYLQLMIINKSGGLVYNQDLSPQAAQLDSNDWLRIGSTFHSLHEIARSIPPGRSSGIVALETSSFALRCLETITGIKFVLTAERGTQVLEPVLRMVYELYSDYVLKNPFHDLEMPIRCRLFTEHVTELFESFHTTGTNANARHQFFTRLR</sequence>
<evidence type="ECO:0000313" key="10">
    <source>
        <dbReference type="Proteomes" id="UP000789595"/>
    </source>
</evidence>
<dbReference type="EMBL" id="CAKKNE010000001">
    <property type="protein sequence ID" value="CAH0363921.1"/>
    <property type="molecule type" value="Genomic_DNA"/>
</dbReference>
<evidence type="ECO:0000313" key="8">
    <source>
        <dbReference type="EMBL" id="CAE0705825.1"/>
    </source>
</evidence>
<keyword evidence="2 7" id="KW-0813">Transport</keyword>
<evidence type="ECO:0000256" key="7">
    <source>
        <dbReference type="RuleBase" id="RU366065"/>
    </source>
</evidence>
<proteinExistence type="inferred from homology"/>
<evidence type="ECO:0000256" key="5">
    <source>
        <dbReference type="ARBA" id="ARBA00023034"/>
    </source>
</evidence>
<keyword evidence="4 7" id="KW-0931">ER-Golgi transport</keyword>
<comment type="subunit">
    <text evidence="7">Part of the multisubunit transport protein particle (TRAPP) complex.</text>
</comment>
<comment type="subcellular location">
    <subcellularLocation>
        <location evidence="7">Endoplasmic reticulum</location>
    </subcellularLocation>
    <subcellularLocation>
        <location evidence="7">Golgi apparatus</location>
        <location evidence="7">cis-Golgi network</location>
    </subcellularLocation>
    <subcellularLocation>
        <location evidence="1">Golgi apparatus</location>
    </subcellularLocation>
</comment>
<evidence type="ECO:0000256" key="1">
    <source>
        <dbReference type="ARBA" id="ARBA00004555"/>
    </source>
</evidence>
<dbReference type="SMART" id="SM01399">
    <property type="entry name" value="Sybindin"/>
    <property type="match status" value="1"/>
</dbReference>
<accession>A0A7S4A735</accession>
<comment type="similarity">
    <text evidence="6">Belongs to the TRAPP small subunits family. TRAPPC4 subfamily.</text>
</comment>
<evidence type="ECO:0000256" key="2">
    <source>
        <dbReference type="ARBA" id="ARBA00022448"/>
    </source>
</evidence>
<dbReference type="PANTHER" id="PTHR23249:SF15">
    <property type="entry name" value="TRAFFICKING PROTEIN PARTICLE COMPLEX SUBUNIT 4"/>
    <property type="match status" value="1"/>
</dbReference>
<dbReference type="AlphaFoldDB" id="A0A7S4A735"/>
<dbReference type="OrthoDB" id="246406at2759"/>